<dbReference type="GO" id="GO:0003729">
    <property type="term" value="F:mRNA binding"/>
    <property type="evidence" value="ECO:0007669"/>
    <property type="project" value="TreeGrafter"/>
</dbReference>
<keyword evidence="2" id="KW-0396">Initiation factor</keyword>
<evidence type="ECO:0000313" key="7">
    <source>
        <dbReference type="Proteomes" id="UP000054549"/>
    </source>
</evidence>
<dbReference type="STRING" id="946122.A0A0C2WW04"/>
<evidence type="ECO:0000256" key="1">
    <source>
        <dbReference type="ARBA" id="ARBA00005775"/>
    </source>
</evidence>
<dbReference type="EMBL" id="KN818298">
    <property type="protein sequence ID" value="KIL60498.1"/>
    <property type="molecule type" value="Genomic_DNA"/>
</dbReference>
<feature type="compositionally biased region" description="Polar residues" evidence="4">
    <location>
        <begin position="223"/>
        <end position="233"/>
    </location>
</feature>
<feature type="domain" description="MIF4G" evidence="5">
    <location>
        <begin position="324"/>
        <end position="542"/>
    </location>
</feature>
<sequence length="549" mass="61889">MASPLSDPDIRHHERFYFSDGSLYLLVEKSLYRLHSSLFEIHASKFRTHGLGTLGGETFFILRDVKKVDFDRLLACLYPRALLVEEAETTEEWISVLKLASKWGFETLRSRAISKMGRMVASPVDMVVLGRQYDIPDILLDGYVTLCRDTTPLSSEEGRRLGVEGVVNIYRIRHELYGSVITPVSFENVLEKVQIFLSNEEQEDNQDLETERADSDLDDEQTTEWTDVRSVTASPTSLAEEVASVTADTHAGAAGSDGYVVRSLHEQESEQQQADATVDHQQPVFDVLPADAERLEVQAAGPIFEQRHADVTSPGDECCESFDQLTMRNFHPVSDDILRWIQLKPDGQRLYHITQMAVKKAMEEPKKTEACVLLCKKMVTNLKCKFYHVLGMGNGTKVKALFRKYLGEICQEILMSTAASIAAADVSTNDTSESQYKTTYPEKVRRLRVIEFIARFSESTSTGGINLRPIVNKWITSLLDTHDEEKLVTLCLLLTGAGPCWDTSRPKLRACMDSCFQKMTALAPKTHNPRIRTLLHDVIKCRERGWVAA</sequence>
<dbReference type="Proteomes" id="UP000054549">
    <property type="component" value="Unassembled WGS sequence"/>
</dbReference>
<feature type="region of interest" description="Disordered" evidence="4">
    <location>
        <begin position="201"/>
        <end position="233"/>
    </location>
</feature>
<dbReference type="GO" id="GO:0003743">
    <property type="term" value="F:translation initiation factor activity"/>
    <property type="evidence" value="ECO:0007669"/>
    <property type="project" value="UniProtKB-KW"/>
</dbReference>
<evidence type="ECO:0000256" key="3">
    <source>
        <dbReference type="ARBA" id="ARBA00022917"/>
    </source>
</evidence>
<evidence type="ECO:0000256" key="4">
    <source>
        <dbReference type="SAM" id="MobiDB-lite"/>
    </source>
</evidence>
<accession>A0A0C2WW04</accession>
<gene>
    <name evidence="6" type="ORF">M378DRAFT_168102</name>
</gene>
<dbReference type="Pfam" id="PF02854">
    <property type="entry name" value="MIF4G"/>
    <property type="match status" value="1"/>
</dbReference>
<dbReference type="Gene3D" id="1.25.40.180">
    <property type="match status" value="1"/>
</dbReference>
<dbReference type="InterPro" id="IPR016024">
    <property type="entry name" value="ARM-type_fold"/>
</dbReference>
<evidence type="ECO:0000256" key="2">
    <source>
        <dbReference type="ARBA" id="ARBA00022540"/>
    </source>
</evidence>
<name>A0A0C2WW04_AMAMK</name>
<dbReference type="HOGENOM" id="CLU_029620_1_0_1"/>
<comment type="similarity">
    <text evidence="1">Belongs to the eukaryotic initiation factor 4G family.</text>
</comment>
<dbReference type="InterPro" id="IPR003890">
    <property type="entry name" value="MIF4G-like_typ-3"/>
</dbReference>
<dbReference type="AlphaFoldDB" id="A0A0C2WW04"/>
<dbReference type="SUPFAM" id="SSF48371">
    <property type="entry name" value="ARM repeat"/>
    <property type="match status" value="1"/>
</dbReference>
<protein>
    <recommendedName>
        <fullName evidence="5">MIF4G domain-containing protein</fullName>
    </recommendedName>
</protein>
<dbReference type="GO" id="GO:0016281">
    <property type="term" value="C:eukaryotic translation initiation factor 4F complex"/>
    <property type="evidence" value="ECO:0007669"/>
    <property type="project" value="TreeGrafter"/>
</dbReference>
<dbReference type="PANTHER" id="PTHR23253">
    <property type="entry name" value="EUKARYOTIC TRANSLATION INITIATION FACTOR 4 GAMMA"/>
    <property type="match status" value="1"/>
</dbReference>
<reference evidence="6 7" key="1">
    <citation type="submission" date="2014-04" db="EMBL/GenBank/DDBJ databases">
        <title>Evolutionary Origins and Diversification of the Mycorrhizal Mutualists.</title>
        <authorList>
            <consortium name="DOE Joint Genome Institute"/>
            <consortium name="Mycorrhizal Genomics Consortium"/>
            <person name="Kohler A."/>
            <person name="Kuo A."/>
            <person name="Nagy L.G."/>
            <person name="Floudas D."/>
            <person name="Copeland A."/>
            <person name="Barry K.W."/>
            <person name="Cichocki N."/>
            <person name="Veneault-Fourrey C."/>
            <person name="LaButti K."/>
            <person name="Lindquist E.A."/>
            <person name="Lipzen A."/>
            <person name="Lundell T."/>
            <person name="Morin E."/>
            <person name="Murat C."/>
            <person name="Riley R."/>
            <person name="Ohm R."/>
            <person name="Sun H."/>
            <person name="Tunlid A."/>
            <person name="Henrissat B."/>
            <person name="Grigoriev I.V."/>
            <person name="Hibbett D.S."/>
            <person name="Martin F."/>
        </authorList>
    </citation>
    <scope>NUCLEOTIDE SEQUENCE [LARGE SCALE GENOMIC DNA]</scope>
    <source>
        <strain evidence="6 7">Koide BX008</strain>
    </source>
</reference>
<keyword evidence="3" id="KW-0648">Protein biosynthesis</keyword>
<evidence type="ECO:0000259" key="5">
    <source>
        <dbReference type="Pfam" id="PF02854"/>
    </source>
</evidence>
<dbReference type="InParanoid" id="A0A0C2WW04"/>
<evidence type="ECO:0000313" key="6">
    <source>
        <dbReference type="EMBL" id="KIL60498.1"/>
    </source>
</evidence>
<dbReference type="PANTHER" id="PTHR23253:SF9">
    <property type="entry name" value="EUKARYOTIC TRANSLATION INITIATION FACTOR 4 GAMMA 2"/>
    <property type="match status" value="1"/>
</dbReference>
<dbReference type="OrthoDB" id="2367075at2759"/>
<keyword evidence="7" id="KW-1185">Reference proteome</keyword>
<organism evidence="6 7">
    <name type="scientific">Amanita muscaria (strain Koide BX008)</name>
    <dbReference type="NCBI Taxonomy" id="946122"/>
    <lineage>
        <taxon>Eukaryota</taxon>
        <taxon>Fungi</taxon>
        <taxon>Dikarya</taxon>
        <taxon>Basidiomycota</taxon>
        <taxon>Agaricomycotina</taxon>
        <taxon>Agaricomycetes</taxon>
        <taxon>Agaricomycetidae</taxon>
        <taxon>Agaricales</taxon>
        <taxon>Pluteineae</taxon>
        <taxon>Amanitaceae</taxon>
        <taxon>Amanita</taxon>
    </lineage>
</organism>
<proteinExistence type="inferred from homology"/>